<reference evidence="2 3" key="1">
    <citation type="submission" date="2018-06" db="EMBL/GenBank/DDBJ databases">
        <title>Extensive metabolic versatility and redundancy in microbially diverse, dynamic hydrothermal sediments.</title>
        <authorList>
            <person name="Dombrowski N."/>
            <person name="Teske A."/>
            <person name="Baker B.J."/>
        </authorList>
    </citation>
    <scope>NUCLEOTIDE SEQUENCE [LARGE SCALE GENOMIC DNA]</scope>
    <source>
        <strain evidence="2">B3_G15</strain>
    </source>
</reference>
<name>A0A662DEW9_UNCAE</name>
<protein>
    <submittedName>
        <fullName evidence="2">Uncharacterized protein</fullName>
    </submittedName>
</protein>
<evidence type="ECO:0000313" key="3">
    <source>
        <dbReference type="Proteomes" id="UP000280417"/>
    </source>
</evidence>
<accession>A0A662DEW9</accession>
<dbReference type="Proteomes" id="UP000280417">
    <property type="component" value="Unassembled WGS sequence"/>
</dbReference>
<dbReference type="AlphaFoldDB" id="A0A662DEW9"/>
<comment type="caution">
    <text evidence="2">The sequence shown here is derived from an EMBL/GenBank/DDBJ whole genome shotgun (WGS) entry which is preliminary data.</text>
</comment>
<evidence type="ECO:0000256" key="1">
    <source>
        <dbReference type="SAM" id="Phobius"/>
    </source>
</evidence>
<feature type="transmembrane region" description="Helical" evidence="1">
    <location>
        <begin position="46"/>
        <end position="65"/>
    </location>
</feature>
<feature type="transmembrane region" description="Helical" evidence="1">
    <location>
        <begin position="113"/>
        <end position="134"/>
    </location>
</feature>
<feature type="transmembrane region" description="Helical" evidence="1">
    <location>
        <begin position="155"/>
        <end position="178"/>
    </location>
</feature>
<feature type="transmembrane region" description="Helical" evidence="1">
    <location>
        <begin position="257"/>
        <end position="278"/>
    </location>
</feature>
<proteinExistence type="predicted"/>
<dbReference type="EMBL" id="QMQA01000134">
    <property type="protein sequence ID" value="RLE12851.1"/>
    <property type="molecule type" value="Genomic_DNA"/>
</dbReference>
<feature type="transmembrane region" description="Helical" evidence="1">
    <location>
        <begin position="225"/>
        <end position="245"/>
    </location>
</feature>
<sequence length="290" mass="32815">MVTKTTATLGLKIIILTFLLFICYSIASMVVGLTDFAQVSDTADTMVSLLIVCALEVIVLSYPIIRSRWTAWRLVLTIFFVFYGVMTFLSQIETVVFLGYLVDVVPAETIPKLFMHGGIIAALFSPLAVLVHGKMRTTEESPEINQRILMPCREWVWKLILIAVVYVVIYVSFGAFVAVPLAGRVFQEYYGGLQLPAWILPFQMMRAMIWTALALPLIRMMKGNWWEAGLAVALLFSVLMGSQLLLPNPYMPDAIRLAHFVEISSSNFLFGWIVVWLLNRHHGSLRELFR</sequence>
<keyword evidence="1" id="KW-0472">Membrane</keyword>
<evidence type="ECO:0000313" key="2">
    <source>
        <dbReference type="EMBL" id="RLE12851.1"/>
    </source>
</evidence>
<organism evidence="2 3">
    <name type="scientific">Aerophobetes bacterium</name>
    <dbReference type="NCBI Taxonomy" id="2030807"/>
    <lineage>
        <taxon>Bacteria</taxon>
        <taxon>Candidatus Aerophobota</taxon>
    </lineage>
</organism>
<keyword evidence="1" id="KW-0812">Transmembrane</keyword>
<feature type="transmembrane region" description="Helical" evidence="1">
    <location>
        <begin position="198"/>
        <end position="218"/>
    </location>
</feature>
<feature type="transmembrane region" description="Helical" evidence="1">
    <location>
        <begin position="12"/>
        <end position="34"/>
    </location>
</feature>
<feature type="transmembrane region" description="Helical" evidence="1">
    <location>
        <begin position="74"/>
        <end position="101"/>
    </location>
</feature>
<keyword evidence="1" id="KW-1133">Transmembrane helix</keyword>
<gene>
    <name evidence="2" type="ORF">DRJ04_05395</name>
</gene>